<dbReference type="OrthoDB" id="9803735at2"/>
<dbReference type="CDD" id="cd08414">
    <property type="entry name" value="PBP2_LTTR_aromatics_like"/>
    <property type="match status" value="1"/>
</dbReference>
<name>A0A7Z9BPW1_9CYAN</name>
<dbReference type="Pfam" id="PF03466">
    <property type="entry name" value="LysR_substrate"/>
    <property type="match status" value="1"/>
</dbReference>
<comment type="similarity">
    <text evidence="1">Belongs to the LysR transcriptional regulatory family.</text>
</comment>
<comment type="caution">
    <text evidence="6">The sequence shown here is derived from an EMBL/GenBank/DDBJ whole genome shotgun (WGS) entry which is preliminary data.</text>
</comment>
<dbReference type="InterPro" id="IPR036388">
    <property type="entry name" value="WH-like_DNA-bd_sf"/>
</dbReference>
<organism evidence="6 7">
    <name type="scientific">Planktothrix paucivesiculata PCC 9631</name>
    <dbReference type="NCBI Taxonomy" id="671071"/>
    <lineage>
        <taxon>Bacteria</taxon>
        <taxon>Bacillati</taxon>
        <taxon>Cyanobacteriota</taxon>
        <taxon>Cyanophyceae</taxon>
        <taxon>Oscillatoriophycideae</taxon>
        <taxon>Oscillatoriales</taxon>
        <taxon>Microcoleaceae</taxon>
        <taxon>Planktothrix</taxon>
    </lineage>
</organism>
<protein>
    <submittedName>
        <fullName evidence="6">Helix-turn-helix transcriptional regulator, LysR family</fullName>
    </submittedName>
</protein>
<dbReference type="PANTHER" id="PTHR30346:SF0">
    <property type="entry name" value="HCA OPERON TRANSCRIPTIONAL ACTIVATOR HCAR"/>
    <property type="match status" value="1"/>
</dbReference>
<gene>
    <name evidence="6" type="ORF">PL9631_370021</name>
</gene>
<dbReference type="GO" id="GO:0003677">
    <property type="term" value="F:DNA binding"/>
    <property type="evidence" value="ECO:0007669"/>
    <property type="project" value="UniProtKB-KW"/>
</dbReference>
<reference evidence="6" key="1">
    <citation type="submission" date="2019-10" db="EMBL/GenBank/DDBJ databases">
        <authorList>
            <consortium name="Genoscope - CEA"/>
            <person name="William W."/>
        </authorList>
    </citation>
    <scope>NUCLEOTIDE SEQUENCE [LARGE SCALE GENOMIC DNA]</scope>
    <source>
        <strain evidence="6">BBR_PRJEB10994</strain>
    </source>
</reference>
<evidence type="ECO:0000313" key="6">
    <source>
        <dbReference type="EMBL" id="VXD17794.1"/>
    </source>
</evidence>
<dbReference type="PANTHER" id="PTHR30346">
    <property type="entry name" value="TRANSCRIPTIONAL DUAL REGULATOR HCAR-RELATED"/>
    <property type="match status" value="1"/>
</dbReference>
<dbReference type="Proteomes" id="UP000182190">
    <property type="component" value="Unassembled WGS sequence"/>
</dbReference>
<dbReference type="Pfam" id="PF00126">
    <property type="entry name" value="HTH_1"/>
    <property type="match status" value="1"/>
</dbReference>
<evidence type="ECO:0000256" key="4">
    <source>
        <dbReference type="ARBA" id="ARBA00023163"/>
    </source>
</evidence>
<sequence length="295" mass="33093">MELRHLKYFVAVAEDLNFSRAAVRLYISQPALSRQIKDLENELSVMLFLRQSDGLKLTEAGKFFLEQAKDILNRSYVSVQTIKANYTNQDQPLVIGYIPTILQSFLGQTLQSFGLAYPQVAVSFREMSPSEQVKALRDGGINIAFMGNPPDNLEEEFMVKCIKKVPIIALLSNQHPLANQASINLAELASEKFIGMSEETFPGRNDRIHDVCRCAGFIPNLHLFADSHASMIALVATGQGVAIMPSEAEALPHPQTVFVKLNHPLYYSRSTAVWRKETPAKYLDKFLTILLNYVE</sequence>
<dbReference type="GO" id="GO:0032993">
    <property type="term" value="C:protein-DNA complex"/>
    <property type="evidence" value="ECO:0007669"/>
    <property type="project" value="TreeGrafter"/>
</dbReference>
<accession>A0A7Z9BPW1</accession>
<dbReference type="SUPFAM" id="SSF53850">
    <property type="entry name" value="Periplasmic binding protein-like II"/>
    <property type="match status" value="1"/>
</dbReference>
<keyword evidence="2" id="KW-0805">Transcription regulation</keyword>
<evidence type="ECO:0000259" key="5">
    <source>
        <dbReference type="PROSITE" id="PS50931"/>
    </source>
</evidence>
<dbReference type="PRINTS" id="PR00039">
    <property type="entry name" value="HTHLYSR"/>
</dbReference>
<evidence type="ECO:0000256" key="1">
    <source>
        <dbReference type="ARBA" id="ARBA00009437"/>
    </source>
</evidence>
<dbReference type="Gene3D" id="1.10.10.10">
    <property type="entry name" value="Winged helix-like DNA-binding domain superfamily/Winged helix DNA-binding domain"/>
    <property type="match status" value="1"/>
</dbReference>
<dbReference type="InterPro" id="IPR005119">
    <property type="entry name" value="LysR_subst-bd"/>
</dbReference>
<dbReference type="InterPro" id="IPR000847">
    <property type="entry name" value="LysR_HTH_N"/>
</dbReference>
<keyword evidence="4" id="KW-0804">Transcription</keyword>
<proteinExistence type="inferred from homology"/>
<dbReference type="SUPFAM" id="SSF46785">
    <property type="entry name" value="Winged helix' DNA-binding domain"/>
    <property type="match status" value="1"/>
</dbReference>
<dbReference type="PROSITE" id="PS50931">
    <property type="entry name" value="HTH_LYSR"/>
    <property type="match status" value="1"/>
</dbReference>
<dbReference type="EMBL" id="CZCS02000176">
    <property type="protein sequence ID" value="VXD17794.1"/>
    <property type="molecule type" value="Genomic_DNA"/>
</dbReference>
<evidence type="ECO:0000313" key="7">
    <source>
        <dbReference type="Proteomes" id="UP000182190"/>
    </source>
</evidence>
<dbReference type="Gene3D" id="3.40.190.10">
    <property type="entry name" value="Periplasmic binding protein-like II"/>
    <property type="match status" value="2"/>
</dbReference>
<dbReference type="FunFam" id="1.10.10.10:FF:000001">
    <property type="entry name" value="LysR family transcriptional regulator"/>
    <property type="match status" value="1"/>
</dbReference>
<dbReference type="InterPro" id="IPR036390">
    <property type="entry name" value="WH_DNA-bd_sf"/>
</dbReference>
<evidence type="ECO:0000256" key="3">
    <source>
        <dbReference type="ARBA" id="ARBA00023125"/>
    </source>
</evidence>
<evidence type="ECO:0000256" key="2">
    <source>
        <dbReference type="ARBA" id="ARBA00023015"/>
    </source>
</evidence>
<keyword evidence="3" id="KW-0238">DNA-binding</keyword>
<dbReference type="RefSeq" id="WP_083617467.1">
    <property type="nucleotide sequence ID" value="NZ_LR735001.1"/>
</dbReference>
<dbReference type="GO" id="GO:0003700">
    <property type="term" value="F:DNA-binding transcription factor activity"/>
    <property type="evidence" value="ECO:0007669"/>
    <property type="project" value="InterPro"/>
</dbReference>
<keyword evidence="7" id="KW-1185">Reference proteome</keyword>
<dbReference type="AlphaFoldDB" id="A0A7Z9BPW1"/>
<feature type="domain" description="HTH lysR-type" evidence="5">
    <location>
        <begin position="1"/>
        <end position="58"/>
    </location>
</feature>